<reference evidence="3 4" key="1">
    <citation type="submission" date="2017-04" db="EMBL/GenBank/DDBJ databases">
        <authorList>
            <person name="Afonso C.L."/>
            <person name="Miller P.J."/>
            <person name="Scott M.A."/>
            <person name="Spackman E."/>
            <person name="Goraichik I."/>
            <person name="Dimitrov K.M."/>
            <person name="Suarez D.L."/>
            <person name="Swayne D.E."/>
        </authorList>
    </citation>
    <scope>NUCLEOTIDE SEQUENCE [LARGE SCALE GENOMIC DNA]</scope>
    <source>
        <strain evidence="3 4">USBA 355</strain>
    </source>
</reference>
<dbReference type="Pfam" id="PF14065">
    <property type="entry name" value="Pvc16_N"/>
    <property type="match status" value="1"/>
</dbReference>
<feature type="region of interest" description="Disordered" evidence="1">
    <location>
        <begin position="181"/>
        <end position="211"/>
    </location>
</feature>
<dbReference type="STRING" id="560819.SAMN05428998_10395"/>
<keyword evidence="4" id="KW-1185">Reference proteome</keyword>
<dbReference type="RefSeq" id="WP_085121545.1">
    <property type="nucleotide sequence ID" value="NZ_FWZX01000003.1"/>
</dbReference>
<dbReference type="InterPro" id="IPR025351">
    <property type="entry name" value="Pvc16_N"/>
</dbReference>
<evidence type="ECO:0000313" key="4">
    <source>
        <dbReference type="Proteomes" id="UP000192917"/>
    </source>
</evidence>
<dbReference type="AlphaFoldDB" id="A0A1Y6BBN8"/>
<evidence type="ECO:0000256" key="1">
    <source>
        <dbReference type="SAM" id="MobiDB-lite"/>
    </source>
</evidence>
<proteinExistence type="predicted"/>
<name>A0A1Y6BBN8_9PROT</name>
<evidence type="ECO:0000313" key="3">
    <source>
        <dbReference type="EMBL" id="SMF02917.1"/>
    </source>
</evidence>
<protein>
    <recommendedName>
        <fullName evidence="2">Pvc16 N-terminal domain-containing protein</fullName>
    </recommendedName>
</protein>
<organism evidence="3 4">
    <name type="scientific">Tistlia consotensis USBA 355</name>
    <dbReference type="NCBI Taxonomy" id="560819"/>
    <lineage>
        <taxon>Bacteria</taxon>
        <taxon>Pseudomonadati</taxon>
        <taxon>Pseudomonadota</taxon>
        <taxon>Alphaproteobacteria</taxon>
        <taxon>Rhodospirillales</taxon>
        <taxon>Rhodovibrionaceae</taxon>
        <taxon>Tistlia</taxon>
    </lineage>
</organism>
<accession>A0A1Y6BBN8</accession>
<evidence type="ECO:0000259" key="2">
    <source>
        <dbReference type="Pfam" id="PF14065"/>
    </source>
</evidence>
<gene>
    <name evidence="3" type="ORF">SAMN05428998_10395</name>
</gene>
<dbReference type="Proteomes" id="UP000192917">
    <property type="component" value="Unassembled WGS sequence"/>
</dbReference>
<feature type="domain" description="Pvc16 N-terminal" evidence="2">
    <location>
        <begin position="12"/>
        <end position="191"/>
    </location>
</feature>
<dbReference type="EMBL" id="FWZX01000003">
    <property type="protein sequence ID" value="SMF02917.1"/>
    <property type="molecule type" value="Genomic_DNA"/>
</dbReference>
<sequence>MSTALLAASQSVQAVLLAALQADTALGVLFPPLGASVVSLATPDGMVALDQTGVSIWLYRVVRDEQLLNQPPRRLPPDRLQAVPLPMRLHYLVTPMMRGNAGEPAPETDQHVLGAILRTFHRQPSLSGAALAGSLRGTDQRIRVNLESPPIDELARVWDTLDQPYRASLCYEVSVVEVESDRPDAHGPPVLQSEPGLGQASPLLHPAGALP</sequence>